<organism evidence="1 2">
    <name type="scientific">Nocardia bovistercoris</name>
    <dbReference type="NCBI Taxonomy" id="2785916"/>
    <lineage>
        <taxon>Bacteria</taxon>
        <taxon>Bacillati</taxon>
        <taxon>Actinomycetota</taxon>
        <taxon>Actinomycetes</taxon>
        <taxon>Mycobacteriales</taxon>
        <taxon>Nocardiaceae</taxon>
        <taxon>Nocardia</taxon>
    </lineage>
</organism>
<evidence type="ECO:0000313" key="1">
    <source>
        <dbReference type="EMBL" id="MBH0774768.1"/>
    </source>
</evidence>
<name>A0A931I7D0_9NOCA</name>
<keyword evidence="2" id="KW-1185">Reference proteome</keyword>
<protein>
    <submittedName>
        <fullName evidence="1">Uncharacterized protein</fullName>
    </submittedName>
</protein>
<comment type="caution">
    <text evidence="1">The sequence shown here is derived from an EMBL/GenBank/DDBJ whole genome shotgun (WGS) entry which is preliminary data.</text>
</comment>
<dbReference type="RefSeq" id="WP_196147136.1">
    <property type="nucleotide sequence ID" value="NZ_JADMLG010000001.1"/>
</dbReference>
<evidence type="ECO:0000313" key="2">
    <source>
        <dbReference type="Proteomes" id="UP000655751"/>
    </source>
</evidence>
<sequence>MPRSAVGSAYGRALFTNQGVLATWLPDRDLRVGDIVARASGTGILTVETTLADLLHGAAPATVTRDGPDAVTLQRGATIDYAAATGVPVLTAALSFASESSFIFVARQGVSEHYERLEPIRAALLDLAAANAWRATWQIVTGVRRFTTCTIVIARQAGTTARITLDPAIALPGLDTLTAAAKVAITGGDASTWELTNAAPLYEALTVQRNFWTGQPGVSDGTFMDLDSRPPDEHIVIRAEPGELDLP</sequence>
<reference evidence="1" key="1">
    <citation type="submission" date="2020-11" db="EMBL/GenBank/DDBJ databases">
        <title>Nocardia NEAU-351.nov., a novel actinomycete isolated from the cow dung.</title>
        <authorList>
            <person name="Zhang X."/>
        </authorList>
    </citation>
    <scope>NUCLEOTIDE SEQUENCE</scope>
    <source>
        <strain evidence="1">NEAU-351</strain>
    </source>
</reference>
<dbReference type="EMBL" id="JADMLG010000001">
    <property type="protein sequence ID" value="MBH0774768.1"/>
    <property type="molecule type" value="Genomic_DNA"/>
</dbReference>
<dbReference type="Proteomes" id="UP000655751">
    <property type="component" value="Unassembled WGS sequence"/>
</dbReference>
<gene>
    <name evidence="1" type="ORF">IT779_00525</name>
</gene>
<dbReference type="AlphaFoldDB" id="A0A931I7D0"/>
<proteinExistence type="predicted"/>
<accession>A0A931I7D0</accession>